<feature type="compositionally biased region" description="Pro residues" evidence="1">
    <location>
        <begin position="219"/>
        <end position="237"/>
    </location>
</feature>
<feature type="region of interest" description="Disordered" evidence="1">
    <location>
        <begin position="110"/>
        <end position="172"/>
    </location>
</feature>
<dbReference type="OrthoDB" id="2503699at2759"/>
<dbReference type="Proteomes" id="UP000235388">
    <property type="component" value="Unassembled WGS sequence"/>
</dbReference>
<feature type="compositionally biased region" description="Basic and acidic residues" evidence="1">
    <location>
        <begin position="148"/>
        <end position="157"/>
    </location>
</feature>
<reference evidence="3 4" key="1">
    <citation type="submission" date="2017-11" db="EMBL/GenBank/DDBJ databases">
        <title>De novo assembly and phasing of dikaryotic genomes from two isolates of Puccinia coronata f. sp. avenae, the causal agent of oat crown rust.</title>
        <authorList>
            <person name="Miller M.E."/>
            <person name="Zhang Y."/>
            <person name="Omidvar V."/>
            <person name="Sperschneider J."/>
            <person name="Schwessinger B."/>
            <person name="Raley C."/>
            <person name="Palmer J.M."/>
            <person name="Garnica D."/>
            <person name="Upadhyaya N."/>
            <person name="Rathjen J."/>
            <person name="Taylor J.M."/>
            <person name="Park R.F."/>
            <person name="Dodds P.N."/>
            <person name="Hirsch C.D."/>
            <person name="Kianian S.F."/>
            <person name="Figueroa M."/>
        </authorList>
    </citation>
    <scope>NUCLEOTIDE SEQUENCE [LARGE SCALE GENOMIC DNA]</scope>
    <source>
        <strain evidence="3">12NC29</strain>
    </source>
</reference>
<evidence type="ECO:0000313" key="3">
    <source>
        <dbReference type="EMBL" id="PLW44019.1"/>
    </source>
</evidence>
<gene>
    <name evidence="3" type="ORF">PCANC_08564</name>
</gene>
<feature type="compositionally biased region" description="Basic and acidic residues" evidence="1">
    <location>
        <begin position="15"/>
        <end position="26"/>
    </location>
</feature>
<accession>A0A2N5V1Y7</accession>
<evidence type="ECO:0000256" key="2">
    <source>
        <dbReference type="SAM" id="Phobius"/>
    </source>
</evidence>
<feature type="compositionally biased region" description="Polar residues" evidence="1">
    <location>
        <begin position="1"/>
        <end position="13"/>
    </location>
</feature>
<dbReference type="AlphaFoldDB" id="A0A2N5V1Y7"/>
<sequence length="237" mass="26117">MAPTTTTHMSNTLLIRRDDEPGKQDSKPGAATYYGAIVIVVFIVLALSVVVRILYTRRARRRRRHMDHPDQLAQEQEERLAMQRRDEETGLPTYRESTILPNEDTVLAATPMTDTPFVQDSTTATLERSTEDVTRASPASLPPEDSDQPPKYEDHPTDTPATQPHLHPPTLDITNEMRMSSLSTATLLLPSINISEPDADDTPPNQSHQPDQPSSTPSSPSPSLPQPPPPPPPDPTA</sequence>
<feature type="region of interest" description="Disordered" evidence="1">
    <location>
        <begin position="1"/>
        <end position="27"/>
    </location>
</feature>
<organism evidence="3 4">
    <name type="scientific">Puccinia coronata f. sp. avenae</name>
    <dbReference type="NCBI Taxonomy" id="200324"/>
    <lineage>
        <taxon>Eukaryota</taxon>
        <taxon>Fungi</taxon>
        <taxon>Dikarya</taxon>
        <taxon>Basidiomycota</taxon>
        <taxon>Pucciniomycotina</taxon>
        <taxon>Pucciniomycetes</taxon>
        <taxon>Pucciniales</taxon>
        <taxon>Pucciniaceae</taxon>
        <taxon>Puccinia</taxon>
    </lineage>
</organism>
<evidence type="ECO:0000313" key="4">
    <source>
        <dbReference type="Proteomes" id="UP000235388"/>
    </source>
</evidence>
<keyword evidence="4" id="KW-1185">Reference proteome</keyword>
<protein>
    <submittedName>
        <fullName evidence="3">Uncharacterized protein</fullName>
    </submittedName>
</protein>
<feature type="transmembrane region" description="Helical" evidence="2">
    <location>
        <begin position="33"/>
        <end position="55"/>
    </location>
</feature>
<proteinExistence type="predicted"/>
<keyword evidence="2" id="KW-1133">Transmembrane helix</keyword>
<feature type="region of interest" description="Disordered" evidence="1">
    <location>
        <begin position="188"/>
        <end position="237"/>
    </location>
</feature>
<dbReference type="EMBL" id="PGCJ01000141">
    <property type="protein sequence ID" value="PLW44019.1"/>
    <property type="molecule type" value="Genomic_DNA"/>
</dbReference>
<keyword evidence="2" id="KW-0472">Membrane</keyword>
<keyword evidence="2" id="KW-0812">Transmembrane</keyword>
<evidence type="ECO:0000256" key="1">
    <source>
        <dbReference type="SAM" id="MobiDB-lite"/>
    </source>
</evidence>
<comment type="caution">
    <text evidence="3">The sequence shown here is derived from an EMBL/GenBank/DDBJ whole genome shotgun (WGS) entry which is preliminary data.</text>
</comment>
<feature type="compositionally biased region" description="Polar residues" evidence="1">
    <location>
        <begin position="112"/>
        <end position="127"/>
    </location>
</feature>
<name>A0A2N5V1Y7_9BASI</name>